<evidence type="ECO:0000313" key="2">
    <source>
        <dbReference type="EMBL" id="MDQ0231459.1"/>
    </source>
</evidence>
<evidence type="ECO:0000313" key="3">
    <source>
        <dbReference type="Proteomes" id="UP001234495"/>
    </source>
</evidence>
<dbReference type="Proteomes" id="UP001234495">
    <property type="component" value="Unassembled WGS sequence"/>
</dbReference>
<comment type="caution">
    <text evidence="2">The sequence shown here is derived from an EMBL/GenBank/DDBJ whole genome shotgun (WGS) entry which is preliminary data.</text>
</comment>
<dbReference type="EMBL" id="JAUSUD010000012">
    <property type="protein sequence ID" value="MDQ0231459.1"/>
    <property type="molecule type" value="Genomic_DNA"/>
</dbReference>
<keyword evidence="3" id="KW-1185">Reference proteome</keyword>
<sequence length="29" mass="3311">MMKIVTMDNQQPSSCGETLEKVQRLENTV</sequence>
<name>A0ABT9ZGP6_9BACI</name>
<proteinExistence type="predicted"/>
<gene>
    <name evidence="2" type="ORF">J2S19_002742</name>
</gene>
<feature type="region of interest" description="Disordered" evidence="1">
    <location>
        <begin position="1"/>
        <end position="29"/>
    </location>
</feature>
<feature type="compositionally biased region" description="Polar residues" evidence="1">
    <location>
        <begin position="7"/>
        <end position="16"/>
    </location>
</feature>
<organism evidence="2 3">
    <name type="scientific">Metabacillus malikii</name>
    <dbReference type="NCBI Taxonomy" id="1504265"/>
    <lineage>
        <taxon>Bacteria</taxon>
        <taxon>Bacillati</taxon>
        <taxon>Bacillota</taxon>
        <taxon>Bacilli</taxon>
        <taxon>Bacillales</taxon>
        <taxon>Bacillaceae</taxon>
        <taxon>Metabacillus</taxon>
    </lineage>
</organism>
<accession>A0ABT9ZGP6</accession>
<evidence type="ECO:0000256" key="1">
    <source>
        <dbReference type="SAM" id="MobiDB-lite"/>
    </source>
</evidence>
<reference evidence="2 3" key="1">
    <citation type="submission" date="2023-07" db="EMBL/GenBank/DDBJ databases">
        <title>Genomic Encyclopedia of Type Strains, Phase IV (KMG-IV): sequencing the most valuable type-strain genomes for metagenomic binning, comparative biology and taxonomic classification.</title>
        <authorList>
            <person name="Goeker M."/>
        </authorList>
    </citation>
    <scope>NUCLEOTIDE SEQUENCE [LARGE SCALE GENOMIC DNA]</scope>
    <source>
        <strain evidence="2 3">DSM 29005</strain>
    </source>
</reference>
<protein>
    <submittedName>
        <fullName evidence="2">Uncharacterized protein</fullName>
    </submittedName>
</protein>
<feature type="compositionally biased region" description="Basic and acidic residues" evidence="1">
    <location>
        <begin position="18"/>
        <end position="29"/>
    </location>
</feature>